<dbReference type="PANTHER" id="PTHR19328:SF55">
    <property type="entry name" value="BLR6566 PROTEIN"/>
    <property type="match status" value="1"/>
</dbReference>
<name>A0A1T4SSS2_9BACT</name>
<dbReference type="STRING" id="634771.SAMN04488128_103433"/>
<feature type="domain" description="Pyrroloquinoline quinone-dependent pyranose dehydrogenase beta-propeller" evidence="2">
    <location>
        <begin position="322"/>
        <end position="434"/>
    </location>
</feature>
<dbReference type="PANTHER" id="PTHR19328">
    <property type="entry name" value="HEDGEHOG-INTERACTING PROTEIN"/>
    <property type="match status" value="1"/>
</dbReference>
<accession>A0A1T4SSS2</accession>
<feature type="domain" description="Pyrroloquinoline quinone-dependent pyranose dehydrogenase beta-propeller" evidence="2">
    <location>
        <begin position="63"/>
        <end position="279"/>
    </location>
</feature>
<dbReference type="AlphaFoldDB" id="A0A1T4SSS2"/>
<dbReference type="Proteomes" id="UP000190367">
    <property type="component" value="Unassembled WGS sequence"/>
</dbReference>
<gene>
    <name evidence="3" type="ORF">SAMN04488128_103433</name>
</gene>
<feature type="signal peptide" evidence="1">
    <location>
        <begin position="1"/>
        <end position="16"/>
    </location>
</feature>
<dbReference type="RefSeq" id="WP_078670784.1">
    <property type="nucleotide sequence ID" value="NZ_FUWZ01000003.1"/>
</dbReference>
<dbReference type="InterPro" id="IPR011042">
    <property type="entry name" value="6-blade_b-propeller_TolB-like"/>
</dbReference>
<sequence length="436" mass="48016">MKIFYGLLMLLTACHAAKITPASYGGSATTKGYQADSLAAPYATPSVTNYSRVVGWPNGRTPVAPAGFTVTKFADGLDHPRWLYVGDNGDVFVAESNTLLKGVKKVGAKISRKIKTQHYGESANRITLLRDGNKDGYAERHYVFRKDLNQPFGMLISGNHFYVGNTDGLMRFPYRAGDTAIHGSGMQLLRLPAGEHNQHWTRTLLPDPSGKKLYIGVGSGSNVAEKGFGNEVRRANILEVNMDGSGERVYASGLRNPVGMDWAPGLQQLWVAVNERDGLGDELVPDYLTAVKEGGFYGWPFYYYGAHPDPRMEKEMALAPKQQVITPDVPLGNHTASLGLLFYRGRTFPPRYRQGAFITQHGSWNRSVISGYKVIFIPFRNGSPAGPPEDFLTGFVADQTQSEVYGRPVGIAELANGDLLITDDVNNVIWRVHRDR</sequence>
<organism evidence="3 4">
    <name type="scientific">Chitinophaga eiseniae</name>
    <dbReference type="NCBI Taxonomy" id="634771"/>
    <lineage>
        <taxon>Bacteria</taxon>
        <taxon>Pseudomonadati</taxon>
        <taxon>Bacteroidota</taxon>
        <taxon>Chitinophagia</taxon>
        <taxon>Chitinophagales</taxon>
        <taxon>Chitinophagaceae</taxon>
        <taxon>Chitinophaga</taxon>
    </lineage>
</organism>
<evidence type="ECO:0000313" key="4">
    <source>
        <dbReference type="Proteomes" id="UP000190367"/>
    </source>
</evidence>
<dbReference type="EMBL" id="FUWZ01000003">
    <property type="protein sequence ID" value="SKA31227.1"/>
    <property type="molecule type" value="Genomic_DNA"/>
</dbReference>
<feature type="chain" id="PRO_5012504546" evidence="1">
    <location>
        <begin position="17"/>
        <end position="436"/>
    </location>
</feature>
<evidence type="ECO:0000256" key="1">
    <source>
        <dbReference type="SAM" id="SignalP"/>
    </source>
</evidence>
<dbReference type="InterPro" id="IPR011041">
    <property type="entry name" value="Quinoprot_gluc/sorb_DH_b-prop"/>
</dbReference>
<keyword evidence="4" id="KW-1185">Reference proteome</keyword>
<keyword evidence="1" id="KW-0732">Signal</keyword>
<dbReference type="InterPro" id="IPR054539">
    <property type="entry name" value="Beta-prop_PDH"/>
</dbReference>
<evidence type="ECO:0000313" key="3">
    <source>
        <dbReference type="EMBL" id="SKA31227.1"/>
    </source>
</evidence>
<evidence type="ECO:0000259" key="2">
    <source>
        <dbReference type="Pfam" id="PF22807"/>
    </source>
</evidence>
<protein>
    <submittedName>
        <fullName evidence="3">Glucose/arabinose dehydrogenase, beta-propeller fold</fullName>
    </submittedName>
</protein>
<proteinExistence type="predicted"/>
<dbReference type="Pfam" id="PF22807">
    <property type="entry name" value="TrAA12"/>
    <property type="match status" value="2"/>
</dbReference>
<reference evidence="4" key="1">
    <citation type="submission" date="2017-02" db="EMBL/GenBank/DDBJ databases">
        <authorList>
            <person name="Varghese N."/>
            <person name="Submissions S."/>
        </authorList>
    </citation>
    <scope>NUCLEOTIDE SEQUENCE [LARGE SCALE GENOMIC DNA]</scope>
    <source>
        <strain evidence="4">DSM 22224</strain>
    </source>
</reference>
<dbReference type="Gene3D" id="2.120.10.30">
    <property type="entry name" value="TolB, C-terminal domain"/>
    <property type="match status" value="1"/>
</dbReference>
<dbReference type="SUPFAM" id="SSF50952">
    <property type="entry name" value="Soluble quinoprotein glucose dehydrogenase"/>
    <property type="match status" value="1"/>
</dbReference>